<sequence length="427" mass="48116">MGMKEHEYSHVSPPPGSIPTTSLNLTLFDIPMLGYFAMQRLYFYGFPHPTSYFMENTLPNLKTSLSLTLQHFFPFAGKLSLPPPPQQLPYIIYKEGDSISFVVKESTADFNHLIGDHPRHIEELRALVPKLPPPNIMAPNGCMEKPIMAIQITIFPMSWANTHISQGNHQYLNNCLPNFNRDLIKDPLGLASEFFNIKRETKELPWIPVDKFRVTLNIKRSQVMLLKDWIAEKLTEEYHEPLRLSTFVVICAYMWTCLIKLQDHSITTSSNHGDALCHFIFAADCRERLKLPTTYFGNCTSIQFVSAKKSELITGENGIVVAAGAIGRQVMELDKEPLNGAEKWLLRGEEAFKSGGHVITVTSSPKLGAYKVDFGWGRPKKTEVVNIGEIVGGELPKGRDVEDDDLFILNEGFTAPLYRIKVSSLST</sequence>
<proteinExistence type="predicted"/>
<protein>
    <submittedName>
        <fullName evidence="3">Transferase</fullName>
    </submittedName>
</protein>
<dbReference type="PANTHER" id="PTHR31625">
    <property type="match status" value="1"/>
</dbReference>
<dbReference type="Pfam" id="PF02458">
    <property type="entry name" value="Transferase"/>
    <property type="match status" value="2"/>
</dbReference>
<evidence type="ECO:0000256" key="1">
    <source>
        <dbReference type="ARBA" id="ARBA00022679"/>
    </source>
</evidence>
<dbReference type="OrthoDB" id="1862401at2759"/>
<comment type="caution">
    <text evidence="3">The sequence shown here is derived from an EMBL/GenBank/DDBJ whole genome shotgun (WGS) entry which is preliminary data.</text>
</comment>
<dbReference type="InterPro" id="IPR051504">
    <property type="entry name" value="Plant_metabolite_acyltrans"/>
</dbReference>
<evidence type="ECO:0000313" key="3">
    <source>
        <dbReference type="EMBL" id="OMO57719.1"/>
    </source>
</evidence>
<evidence type="ECO:0000256" key="2">
    <source>
        <dbReference type="ARBA" id="ARBA00023315"/>
    </source>
</evidence>
<keyword evidence="4" id="KW-1185">Reference proteome</keyword>
<dbReference type="STRING" id="93759.A0A1R3GI45"/>
<evidence type="ECO:0000313" key="4">
    <source>
        <dbReference type="Proteomes" id="UP000187203"/>
    </source>
</evidence>
<keyword evidence="2" id="KW-0012">Acyltransferase</keyword>
<dbReference type="InterPro" id="IPR023213">
    <property type="entry name" value="CAT-like_dom_sf"/>
</dbReference>
<keyword evidence="1 3" id="KW-0808">Transferase</keyword>
<dbReference type="Proteomes" id="UP000187203">
    <property type="component" value="Unassembled WGS sequence"/>
</dbReference>
<organism evidence="3 4">
    <name type="scientific">Corchorus olitorius</name>
    <dbReference type="NCBI Taxonomy" id="93759"/>
    <lineage>
        <taxon>Eukaryota</taxon>
        <taxon>Viridiplantae</taxon>
        <taxon>Streptophyta</taxon>
        <taxon>Embryophyta</taxon>
        <taxon>Tracheophyta</taxon>
        <taxon>Spermatophyta</taxon>
        <taxon>Magnoliopsida</taxon>
        <taxon>eudicotyledons</taxon>
        <taxon>Gunneridae</taxon>
        <taxon>Pentapetalae</taxon>
        <taxon>rosids</taxon>
        <taxon>malvids</taxon>
        <taxon>Malvales</taxon>
        <taxon>Malvaceae</taxon>
        <taxon>Grewioideae</taxon>
        <taxon>Apeibeae</taxon>
        <taxon>Corchorus</taxon>
    </lineage>
</organism>
<dbReference type="AlphaFoldDB" id="A0A1R3GI45"/>
<accession>A0A1R3GI45</accession>
<dbReference type="GO" id="GO:0016747">
    <property type="term" value="F:acyltransferase activity, transferring groups other than amino-acyl groups"/>
    <property type="evidence" value="ECO:0007669"/>
    <property type="project" value="UniProtKB-ARBA"/>
</dbReference>
<dbReference type="Gene3D" id="3.30.559.10">
    <property type="entry name" value="Chloramphenicol acetyltransferase-like domain"/>
    <property type="match status" value="2"/>
</dbReference>
<name>A0A1R3GI45_9ROSI</name>
<reference evidence="4" key="1">
    <citation type="submission" date="2013-09" db="EMBL/GenBank/DDBJ databases">
        <title>Corchorus olitorius genome sequencing.</title>
        <authorList>
            <person name="Alam M."/>
            <person name="Haque M.S."/>
            <person name="Islam M.S."/>
            <person name="Emdad E.M."/>
            <person name="Islam M.M."/>
            <person name="Ahmed B."/>
            <person name="Halim A."/>
            <person name="Hossen Q.M.M."/>
            <person name="Hossain M.Z."/>
            <person name="Ahmed R."/>
            <person name="Khan M.M."/>
            <person name="Islam R."/>
            <person name="Rashid M.M."/>
            <person name="Khan S.A."/>
            <person name="Rahman M.S."/>
            <person name="Alam M."/>
            <person name="Yahiya A.S."/>
            <person name="Khan M.S."/>
            <person name="Azam M.S."/>
            <person name="Haque T."/>
            <person name="Lashkar M.Z.H."/>
            <person name="Akhand A.I."/>
            <person name="Morshed G."/>
            <person name="Roy S."/>
            <person name="Uddin K.S."/>
            <person name="Rabeya T."/>
            <person name="Hossain A.S."/>
            <person name="Chowdhury A."/>
            <person name="Snigdha A.R."/>
            <person name="Mortoza M.S."/>
            <person name="Matin S.A."/>
            <person name="Hoque S.M.E."/>
            <person name="Islam M.K."/>
            <person name="Roy D.K."/>
            <person name="Haider R."/>
            <person name="Moosa M.M."/>
            <person name="Elias S.M."/>
            <person name="Hasan A.M."/>
            <person name="Jahan S."/>
            <person name="Shafiuddin M."/>
            <person name="Mahmood N."/>
            <person name="Shommy N.S."/>
        </authorList>
    </citation>
    <scope>NUCLEOTIDE SEQUENCE [LARGE SCALE GENOMIC DNA]</scope>
    <source>
        <strain evidence="4">cv. O-4</strain>
    </source>
</reference>
<dbReference type="EMBL" id="AWUE01022492">
    <property type="protein sequence ID" value="OMO57719.1"/>
    <property type="molecule type" value="Genomic_DNA"/>
</dbReference>
<gene>
    <name evidence="3" type="ORF">COLO4_35154</name>
</gene>